<dbReference type="PANTHER" id="PTHR32089:SF120">
    <property type="entry name" value="METHYL-ACCEPTING CHEMOTAXIS PROTEIN TLPQ"/>
    <property type="match status" value="1"/>
</dbReference>
<proteinExistence type="inferred from homology"/>
<evidence type="ECO:0000259" key="6">
    <source>
        <dbReference type="PROSITE" id="PS50885"/>
    </source>
</evidence>
<dbReference type="PROSITE" id="PS50111">
    <property type="entry name" value="CHEMOTAXIS_TRANSDUC_2"/>
    <property type="match status" value="1"/>
</dbReference>
<dbReference type="PROSITE" id="PS50885">
    <property type="entry name" value="HAMP"/>
    <property type="match status" value="1"/>
</dbReference>
<evidence type="ECO:0000256" key="2">
    <source>
        <dbReference type="ARBA" id="ARBA00029447"/>
    </source>
</evidence>
<evidence type="ECO:0000313" key="7">
    <source>
        <dbReference type="EMBL" id="VAX01474.1"/>
    </source>
</evidence>
<dbReference type="SMART" id="SM00304">
    <property type="entry name" value="HAMP"/>
    <property type="match status" value="1"/>
</dbReference>
<dbReference type="GO" id="GO:0004888">
    <property type="term" value="F:transmembrane signaling receptor activity"/>
    <property type="evidence" value="ECO:0007669"/>
    <property type="project" value="InterPro"/>
</dbReference>
<dbReference type="InterPro" id="IPR004090">
    <property type="entry name" value="Chemotax_Me-accpt_rcpt"/>
</dbReference>
<feature type="domain" description="HAMP" evidence="6">
    <location>
        <begin position="351"/>
        <end position="404"/>
    </location>
</feature>
<dbReference type="GO" id="GO:0016020">
    <property type="term" value="C:membrane"/>
    <property type="evidence" value="ECO:0007669"/>
    <property type="project" value="InterPro"/>
</dbReference>
<dbReference type="GO" id="GO:0007165">
    <property type="term" value="P:signal transduction"/>
    <property type="evidence" value="ECO:0007669"/>
    <property type="project" value="UniProtKB-KW"/>
</dbReference>
<dbReference type="FunFam" id="1.10.287.950:FF:000001">
    <property type="entry name" value="Methyl-accepting chemotaxis sensory transducer"/>
    <property type="match status" value="1"/>
</dbReference>
<sequence>MNVPNPIKSLKLMVRAKLLIGFGVVLTITTAVSIINFVKMRSVSEVEHRVIDLRVPTVQAGMHLTDGIHLSLAGLRGYMILGKNPVAAKKFKAERQAGWDLIDQAATELDAFSKGWTVPRNVELLNEMKGYIEEFRIAQQEVEDIAHAHNNIPAIAMLLDEAAPRAGKILASISATIDEEVNQPASPERKELLKLLADSRGSFAIGLANIRAYLLSGDSKFADNFHAKWKVNVARFDQISRMSDLFTPSQTRTWNIYTSKRAEFASLPDKMFELRAAKDWNQANYWLGTKAAPKAVAIMNILKQMRKSQDRLQANDVAFLDSETKSMEITMIIGTLIALGIGIIIAIYISRMITIPLQSVMKRAQSIADGDLTGNDLNESGHDELAQLATTINDMNNSLREMVQKVTGSTAQLGAASEELSATTKLTSQNLYEQQSQTEQVATAMNEMSATVQEVSQNISNTAQSAEDANSETAEGRHIVEQTVGAIQQLSTQIESAANVIHELEQDSENINAVLDVIKGVAEQTNLLALNAAIEAARAGEQGRGFAVVADEVRTLAGRTQESTTEINQVIEKLQTGSRKAVEVMGKSVEEAQSVVEQATAAGTSLTTISTAVERIHDMSIQIAGAAEEQNATAEEINRNIINITQAAGEASDGAKQTATASDELARLGNELQDMVAHFKV</sequence>
<keyword evidence="4" id="KW-1133">Transmembrane helix</keyword>
<dbReference type="AlphaFoldDB" id="A0A3B1ANL9"/>
<dbReference type="CDD" id="cd06225">
    <property type="entry name" value="HAMP"/>
    <property type="match status" value="1"/>
</dbReference>
<dbReference type="InterPro" id="IPR003660">
    <property type="entry name" value="HAMP_dom"/>
</dbReference>
<evidence type="ECO:0000256" key="1">
    <source>
        <dbReference type="ARBA" id="ARBA00023224"/>
    </source>
</evidence>
<reference evidence="7" key="1">
    <citation type="submission" date="2018-06" db="EMBL/GenBank/DDBJ databases">
        <authorList>
            <person name="Zhirakovskaya E."/>
        </authorList>
    </citation>
    <scope>NUCLEOTIDE SEQUENCE</scope>
</reference>
<dbReference type="GO" id="GO:0006935">
    <property type="term" value="P:chemotaxis"/>
    <property type="evidence" value="ECO:0007669"/>
    <property type="project" value="InterPro"/>
</dbReference>
<dbReference type="InterPro" id="IPR004089">
    <property type="entry name" value="MCPsignal_dom"/>
</dbReference>
<keyword evidence="4" id="KW-0472">Membrane</keyword>
<dbReference type="Pfam" id="PF12729">
    <property type="entry name" value="4HB_MCP_1"/>
    <property type="match status" value="1"/>
</dbReference>
<comment type="similarity">
    <text evidence="2">Belongs to the methyl-accepting chemotaxis (MCP) protein family.</text>
</comment>
<dbReference type="SMART" id="SM00283">
    <property type="entry name" value="MA"/>
    <property type="match status" value="1"/>
</dbReference>
<keyword evidence="1" id="KW-0807">Transducer</keyword>
<dbReference type="Pfam" id="PF00672">
    <property type="entry name" value="HAMP"/>
    <property type="match status" value="1"/>
</dbReference>
<evidence type="ECO:0000256" key="3">
    <source>
        <dbReference type="SAM" id="Coils"/>
    </source>
</evidence>
<dbReference type="SUPFAM" id="SSF58104">
    <property type="entry name" value="Methyl-accepting chemotaxis protein (MCP) signaling domain"/>
    <property type="match status" value="1"/>
</dbReference>
<evidence type="ECO:0000256" key="4">
    <source>
        <dbReference type="SAM" id="Phobius"/>
    </source>
</evidence>
<evidence type="ECO:0000259" key="5">
    <source>
        <dbReference type="PROSITE" id="PS50111"/>
    </source>
</evidence>
<feature type="transmembrane region" description="Helical" evidence="4">
    <location>
        <begin position="18"/>
        <end position="38"/>
    </location>
</feature>
<accession>A0A3B1ANL9</accession>
<dbReference type="PRINTS" id="PR00260">
    <property type="entry name" value="CHEMTRNSDUCR"/>
</dbReference>
<feature type="coiled-coil region" evidence="3">
    <location>
        <begin position="452"/>
        <end position="514"/>
    </location>
</feature>
<organism evidence="7">
    <name type="scientific">hydrothermal vent metagenome</name>
    <dbReference type="NCBI Taxonomy" id="652676"/>
    <lineage>
        <taxon>unclassified sequences</taxon>
        <taxon>metagenomes</taxon>
        <taxon>ecological metagenomes</taxon>
    </lineage>
</organism>
<name>A0A3B1ANL9_9ZZZZ</name>
<dbReference type="Pfam" id="PF00015">
    <property type="entry name" value="MCPsignal"/>
    <property type="match status" value="1"/>
</dbReference>
<dbReference type="EMBL" id="UOFR01000084">
    <property type="protein sequence ID" value="VAX01474.1"/>
    <property type="molecule type" value="Genomic_DNA"/>
</dbReference>
<dbReference type="InterPro" id="IPR024478">
    <property type="entry name" value="HlyB_4HB_MCP"/>
</dbReference>
<keyword evidence="3" id="KW-0175">Coiled coil</keyword>
<protein>
    <submittedName>
        <fullName evidence="7">Methyl-accepting chemotaxis sensor/transducer protein</fullName>
    </submittedName>
</protein>
<feature type="domain" description="Methyl-accepting transducer" evidence="5">
    <location>
        <begin position="409"/>
        <end position="645"/>
    </location>
</feature>
<feature type="transmembrane region" description="Helical" evidence="4">
    <location>
        <begin position="329"/>
        <end position="349"/>
    </location>
</feature>
<gene>
    <name evidence="7" type="ORF">MNBD_GAMMA21-2663</name>
</gene>
<keyword evidence="4" id="KW-0812">Transmembrane</keyword>
<dbReference type="Gene3D" id="1.10.287.950">
    <property type="entry name" value="Methyl-accepting chemotaxis protein"/>
    <property type="match status" value="1"/>
</dbReference>
<dbReference type="PANTHER" id="PTHR32089">
    <property type="entry name" value="METHYL-ACCEPTING CHEMOTAXIS PROTEIN MCPB"/>
    <property type="match status" value="1"/>
</dbReference>
<dbReference type="CDD" id="cd11386">
    <property type="entry name" value="MCP_signal"/>
    <property type="match status" value="1"/>
</dbReference>